<evidence type="ECO:0000256" key="2">
    <source>
        <dbReference type="ARBA" id="ARBA00006222"/>
    </source>
</evidence>
<evidence type="ECO:0000259" key="10">
    <source>
        <dbReference type="SMART" id="SM01071"/>
    </source>
</evidence>
<dbReference type="Gene3D" id="1.20.58.610">
    <property type="entry name" value="Cdc37, Hsp90 binding domain"/>
    <property type="match status" value="1"/>
</dbReference>
<dbReference type="SMART" id="SM01071">
    <property type="entry name" value="CDC37_N"/>
    <property type="match status" value="1"/>
</dbReference>
<dbReference type="GO" id="GO:0005737">
    <property type="term" value="C:cytoplasm"/>
    <property type="evidence" value="ECO:0007669"/>
    <property type="project" value="UniProtKB-SubCell"/>
</dbReference>
<feature type="domain" description="Cdc37 Hsp90 binding" evidence="9">
    <location>
        <begin position="271"/>
        <end position="427"/>
    </location>
</feature>
<dbReference type="SMART" id="SM01070">
    <property type="entry name" value="CDC37_M"/>
    <property type="match status" value="1"/>
</dbReference>
<keyword evidence="4" id="KW-0143">Chaperone</keyword>
<dbReference type="GO" id="GO:0051082">
    <property type="term" value="F:unfolded protein binding"/>
    <property type="evidence" value="ECO:0007669"/>
    <property type="project" value="TreeGrafter"/>
</dbReference>
<evidence type="ECO:0000259" key="9">
    <source>
        <dbReference type="SMART" id="SM01070"/>
    </source>
</evidence>
<feature type="domain" description="Cdc37 C-terminal" evidence="8">
    <location>
        <begin position="442"/>
        <end position="532"/>
    </location>
</feature>
<gene>
    <name evidence="11" type="primary">CDC37_1</name>
    <name evidence="11" type="ORF">IWQ60_001243</name>
</gene>
<dbReference type="InterPro" id="IPR038189">
    <property type="entry name" value="Cdc37_Hsp90-bd_sf"/>
</dbReference>
<protein>
    <recommendedName>
        <fullName evidence="5">Hsp90 chaperone protein kinase-targeting subunit</fullName>
    </recommendedName>
</protein>
<feature type="compositionally biased region" description="Low complexity" evidence="7">
    <location>
        <begin position="277"/>
        <end position="301"/>
    </location>
</feature>
<dbReference type="PANTHER" id="PTHR12800:SF4">
    <property type="entry name" value="HSP90 CO-CHAPERONE CDC37"/>
    <property type="match status" value="1"/>
</dbReference>
<feature type="region of interest" description="Disordered" evidence="7">
    <location>
        <begin position="231"/>
        <end position="302"/>
    </location>
</feature>
<dbReference type="PANTHER" id="PTHR12800">
    <property type="entry name" value="CDC37-RELATED"/>
    <property type="match status" value="1"/>
</dbReference>
<keyword evidence="12" id="KW-1185">Reference proteome</keyword>
<dbReference type="GO" id="GO:0051087">
    <property type="term" value="F:protein-folding chaperone binding"/>
    <property type="evidence" value="ECO:0007669"/>
    <property type="project" value="TreeGrafter"/>
</dbReference>
<dbReference type="InterPro" id="IPR013855">
    <property type="entry name" value="Cdc37_N_dom"/>
</dbReference>
<dbReference type="GO" id="GO:0031072">
    <property type="term" value="F:heat shock protein binding"/>
    <property type="evidence" value="ECO:0007669"/>
    <property type="project" value="TreeGrafter"/>
</dbReference>
<accession>A0A9W8E230</accession>
<dbReference type="InterPro" id="IPR013874">
    <property type="entry name" value="Cdc37_Hsp90-bd"/>
</dbReference>
<dbReference type="Proteomes" id="UP001150569">
    <property type="component" value="Unassembled WGS sequence"/>
</dbReference>
<evidence type="ECO:0000256" key="7">
    <source>
        <dbReference type="SAM" id="MobiDB-lite"/>
    </source>
</evidence>
<dbReference type="GO" id="GO:0019901">
    <property type="term" value="F:protein kinase binding"/>
    <property type="evidence" value="ECO:0007669"/>
    <property type="project" value="InterPro"/>
</dbReference>
<dbReference type="InterPro" id="IPR004918">
    <property type="entry name" value="Cdc37"/>
</dbReference>
<dbReference type="GO" id="GO:0050821">
    <property type="term" value="P:protein stabilization"/>
    <property type="evidence" value="ECO:0007669"/>
    <property type="project" value="TreeGrafter"/>
</dbReference>
<dbReference type="InterPro" id="IPR013873">
    <property type="entry name" value="Cdc37_C"/>
</dbReference>
<dbReference type="GO" id="GO:0006457">
    <property type="term" value="P:protein folding"/>
    <property type="evidence" value="ECO:0007669"/>
    <property type="project" value="TreeGrafter"/>
</dbReference>
<dbReference type="Pfam" id="PF03234">
    <property type="entry name" value="CDC37_N"/>
    <property type="match status" value="1"/>
</dbReference>
<feature type="region of interest" description="Disordered" evidence="7">
    <location>
        <begin position="415"/>
        <end position="462"/>
    </location>
</feature>
<dbReference type="Pfam" id="PF08565">
    <property type="entry name" value="CDC37_M"/>
    <property type="match status" value="1"/>
</dbReference>
<evidence type="ECO:0000313" key="12">
    <source>
        <dbReference type="Proteomes" id="UP001150569"/>
    </source>
</evidence>
<comment type="caution">
    <text evidence="11">The sequence shown here is derived from an EMBL/GenBank/DDBJ whole genome shotgun (WGS) entry which is preliminary data.</text>
</comment>
<dbReference type="SMART" id="SM01069">
    <property type="entry name" value="CDC37_C"/>
    <property type="match status" value="1"/>
</dbReference>
<sequence>MPLNYSKWDNIELSDDEDVEVHPNVDKRSFIRARQEAIHRERQERDAKIQGLTRQIQEQTGLLQDFRRLQEVVQRGDAAAFQCEVQRYLTHFQDRQKAMALAQSQAQAQAKVGGSTSAKDAVAAALAANPALAELSHDDLLGGLLNRIHAEVQGSDSKDDAATVADSLLPAYGKQLAEYADRFESDLVKAKAERERLEKEKRHKISTDELCRDGFSHSAVNKAAKVPTIVRAKDTGEARSGWNSGYKAEGGQAESSSRSTATTTQAIEVLNPESVGQSKAPSQPSSSTTAATARPKSAASPQLTVEQIVEEFTHLKNLDATTAYISKYPNIVDESISDEILVKAFEAQMSGDATTAKRAVHQALILQYCARLGRDGVSLFIMRYRSEPRARAMFEAEVQTMYDRIRERSAVLLEERRKQPPQSEDVESIQLQSDDPNATVEVDLPDESVPLETLPEGSEERQRRELYEGLPDFFRDALKVGTLEAVNQAFAKMPGAEADKVLEKCMEGQFISIAGEKIVDPFEEEIAANAAEK</sequence>
<proteinExistence type="inferred from homology"/>
<dbReference type="Pfam" id="PF08564">
    <property type="entry name" value="CDC37_C"/>
    <property type="match status" value="1"/>
</dbReference>
<keyword evidence="6" id="KW-0175">Coiled coil</keyword>
<evidence type="ECO:0000256" key="4">
    <source>
        <dbReference type="ARBA" id="ARBA00023186"/>
    </source>
</evidence>
<feature type="coiled-coil region" evidence="6">
    <location>
        <begin position="180"/>
        <end position="207"/>
    </location>
</feature>
<evidence type="ECO:0000259" key="8">
    <source>
        <dbReference type="SMART" id="SM01069"/>
    </source>
</evidence>
<evidence type="ECO:0000256" key="5">
    <source>
        <dbReference type="ARBA" id="ARBA00031396"/>
    </source>
</evidence>
<evidence type="ECO:0000256" key="3">
    <source>
        <dbReference type="ARBA" id="ARBA00022490"/>
    </source>
</evidence>
<reference evidence="11" key="1">
    <citation type="submission" date="2022-07" db="EMBL/GenBank/DDBJ databases">
        <title>Phylogenomic reconstructions and comparative analyses of Kickxellomycotina fungi.</title>
        <authorList>
            <person name="Reynolds N.K."/>
            <person name="Stajich J.E."/>
            <person name="Barry K."/>
            <person name="Grigoriev I.V."/>
            <person name="Crous P."/>
            <person name="Smith M.E."/>
        </authorList>
    </citation>
    <scope>NUCLEOTIDE SEQUENCE</scope>
    <source>
        <strain evidence="11">RSA 861</strain>
    </source>
</reference>
<evidence type="ECO:0000256" key="6">
    <source>
        <dbReference type="SAM" id="Coils"/>
    </source>
</evidence>
<dbReference type="SUPFAM" id="SSF101391">
    <property type="entry name" value="Hsp90 co-chaperone CDC37"/>
    <property type="match status" value="1"/>
</dbReference>
<comment type="subcellular location">
    <subcellularLocation>
        <location evidence="1">Cytoplasm</location>
    </subcellularLocation>
</comment>
<dbReference type="OrthoDB" id="440202at2759"/>
<keyword evidence="3" id="KW-0963">Cytoplasm</keyword>
<evidence type="ECO:0000313" key="11">
    <source>
        <dbReference type="EMBL" id="KAJ1929380.1"/>
    </source>
</evidence>
<feature type="compositionally biased region" description="Low complexity" evidence="7">
    <location>
        <begin position="255"/>
        <end position="264"/>
    </location>
</feature>
<organism evidence="11 12">
    <name type="scientific">Tieghemiomyces parasiticus</name>
    <dbReference type="NCBI Taxonomy" id="78921"/>
    <lineage>
        <taxon>Eukaryota</taxon>
        <taxon>Fungi</taxon>
        <taxon>Fungi incertae sedis</taxon>
        <taxon>Zoopagomycota</taxon>
        <taxon>Kickxellomycotina</taxon>
        <taxon>Dimargaritomycetes</taxon>
        <taxon>Dimargaritales</taxon>
        <taxon>Dimargaritaceae</taxon>
        <taxon>Tieghemiomyces</taxon>
    </lineage>
</organism>
<feature type="domain" description="Cdc37 N-terminal" evidence="10">
    <location>
        <begin position="2"/>
        <end position="218"/>
    </location>
</feature>
<name>A0A9W8E230_9FUNG</name>
<evidence type="ECO:0000256" key="1">
    <source>
        <dbReference type="ARBA" id="ARBA00004496"/>
    </source>
</evidence>
<dbReference type="EMBL" id="JANBPT010000037">
    <property type="protein sequence ID" value="KAJ1929380.1"/>
    <property type="molecule type" value="Genomic_DNA"/>
</dbReference>
<dbReference type="AlphaFoldDB" id="A0A9W8E230"/>
<comment type="similarity">
    <text evidence="2">Belongs to the CDC37 family.</text>
</comment>